<accession>A0ABS5JWS1</accession>
<keyword evidence="3" id="KW-0597">Phosphoprotein</keyword>
<dbReference type="PANTHER" id="PTHR43547">
    <property type="entry name" value="TWO-COMPONENT HISTIDINE KINASE"/>
    <property type="match status" value="1"/>
</dbReference>
<dbReference type="GO" id="GO:0016301">
    <property type="term" value="F:kinase activity"/>
    <property type="evidence" value="ECO:0007669"/>
    <property type="project" value="UniProtKB-KW"/>
</dbReference>
<evidence type="ECO:0000256" key="1">
    <source>
        <dbReference type="ARBA" id="ARBA00000085"/>
    </source>
</evidence>
<evidence type="ECO:0000259" key="5">
    <source>
        <dbReference type="PROSITE" id="PS50109"/>
    </source>
</evidence>
<sequence>MKNYTFKISPLIFVLILLIIPTTLFTVLELTSMDDQEELIEGIYKNQLEAVIFSINQFSDDHVNTWINELEKMNWTEANTNTNIDSYIQKNPQCQNLFLFSLKNDSIDFSTIQINDLQLKQEIKDTLLNHSNNLKRQFSYYKEGYRKLVGIDLKQDHYSLITFIAQLNGTHKLGVFLLDARQFISDVLSPRMQRIAGDNFVLSVKQTSSDQMVYSTLLNTVPSSITDEMVIWLLPDYSIGIQPQGLTISEVAQQRATNNILFLALVDILLIISAWFFYRNIRREIKLAKIKSDFVSNVSHEIRTPLALISMYAETLSLNRVNDESKRSKYYNIIYKETQRLSSIVNNILNFSRIDNGKRQFTFSLVDINDLISEVMKNYAYRMETKGFEAQVKLNDDIPLIDGDSEAISEALTNLLDNAIKYSKEIRQIEITSSLYDGQVEITVSDFGIGIPPKEQKHIFDKFYRVTKGALAHHAKGSGLGLSIVLHIMQAHNGSVSVESEENKGSTFTLKFPISKNI</sequence>
<name>A0ABS5JWS1_9BACT</name>
<dbReference type="SUPFAM" id="SSF55874">
    <property type="entry name" value="ATPase domain of HSP90 chaperone/DNA topoisomerase II/histidine kinase"/>
    <property type="match status" value="1"/>
</dbReference>
<feature type="transmembrane region" description="Helical" evidence="4">
    <location>
        <begin position="260"/>
        <end position="278"/>
    </location>
</feature>
<feature type="domain" description="Histidine kinase" evidence="5">
    <location>
        <begin position="297"/>
        <end position="516"/>
    </location>
</feature>
<dbReference type="InterPro" id="IPR003594">
    <property type="entry name" value="HATPase_dom"/>
</dbReference>
<dbReference type="RefSeq" id="WP_212216475.1">
    <property type="nucleotide sequence ID" value="NZ_JAGUCO010000009.1"/>
</dbReference>
<organism evidence="6 7">
    <name type="scientific">Carboxylicivirga linearis</name>
    <dbReference type="NCBI Taxonomy" id="1628157"/>
    <lineage>
        <taxon>Bacteria</taxon>
        <taxon>Pseudomonadati</taxon>
        <taxon>Bacteroidota</taxon>
        <taxon>Bacteroidia</taxon>
        <taxon>Marinilabiliales</taxon>
        <taxon>Marinilabiliaceae</taxon>
        <taxon>Carboxylicivirga</taxon>
    </lineage>
</organism>
<dbReference type="EC" id="2.7.13.3" evidence="2"/>
<evidence type="ECO:0000313" key="6">
    <source>
        <dbReference type="EMBL" id="MBS2099230.1"/>
    </source>
</evidence>
<dbReference type="Pfam" id="PF02518">
    <property type="entry name" value="HATPase_c"/>
    <property type="match status" value="1"/>
</dbReference>
<dbReference type="Gene3D" id="3.30.565.10">
    <property type="entry name" value="Histidine kinase-like ATPase, C-terminal domain"/>
    <property type="match status" value="1"/>
</dbReference>
<dbReference type="InterPro" id="IPR003661">
    <property type="entry name" value="HisK_dim/P_dom"/>
</dbReference>
<evidence type="ECO:0000256" key="2">
    <source>
        <dbReference type="ARBA" id="ARBA00012438"/>
    </source>
</evidence>
<dbReference type="SUPFAM" id="SSF47384">
    <property type="entry name" value="Homodimeric domain of signal transducing histidine kinase"/>
    <property type="match status" value="1"/>
</dbReference>
<dbReference type="SMART" id="SM00388">
    <property type="entry name" value="HisKA"/>
    <property type="match status" value="1"/>
</dbReference>
<dbReference type="CDD" id="cd00082">
    <property type="entry name" value="HisKA"/>
    <property type="match status" value="1"/>
</dbReference>
<dbReference type="PROSITE" id="PS50109">
    <property type="entry name" value="HIS_KIN"/>
    <property type="match status" value="1"/>
</dbReference>
<evidence type="ECO:0000256" key="3">
    <source>
        <dbReference type="ARBA" id="ARBA00022553"/>
    </source>
</evidence>
<dbReference type="Gene3D" id="1.10.287.130">
    <property type="match status" value="1"/>
</dbReference>
<dbReference type="PRINTS" id="PR00344">
    <property type="entry name" value="BCTRLSENSOR"/>
</dbReference>
<dbReference type="SMART" id="SM00387">
    <property type="entry name" value="HATPase_c"/>
    <property type="match status" value="1"/>
</dbReference>
<dbReference type="Pfam" id="PF00512">
    <property type="entry name" value="HisKA"/>
    <property type="match status" value="1"/>
</dbReference>
<dbReference type="EMBL" id="JAGUCO010000009">
    <property type="protein sequence ID" value="MBS2099230.1"/>
    <property type="molecule type" value="Genomic_DNA"/>
</dbReference>
<keyword evidence="6" id="KW-0808">Transferase</keyword>
<evidence type="ECO:0000256" key="4">
    <source>
        <dbReference type="SAM" id="Phobius"/>
    </source>
</evidence>
<dbReference type="InterPro" id="IPR004358">
    <property type="entry name" value="Sig_transdc_His_kin-like_C"/>
</dbReference>
<reference evidence="6 7" key="1">
    <citation type="journal article" date="2015" name="Int. J. Syst. Evol. Microbiol.">
        <title>Carboxylicivirga linearis sp. nov., isolated from a sea cucumber culture pond.</title>
        <authorList>
            <person name="Wang F.Q."/>
            <person name="Zhou Y.X."/>
            <person name="Lin X.Z."/>
            <person name="Chen G.J."/>
            <person name="Du Z.J."/>
        </authorList>
    </citation>
    <scope>NUCLEOTIDE SEQUENCE [LARGE SCALE GENOMIC DNA]</scope>
    <source>
        <strain evidence="6 7">FB218</strain>
    </source>
</reference>
<keyword evidence="7" id="KW-1185">Reference proteome</keyword>
<protein>
    <recommendedName>
        <fullName evidence="2">histidine kinase</fullName>
        <ecNumber evidence="2">2.7.13.3</ecNumber>
    </recommendedName>
</protein>
<keyword evidence="4" id="KW-0472">Membrane</keyword>
<dbReference type="PANTHER" id="PTHR43547:SF2">
    <property type="entry name" value="HYBRID SIGNAL TRANSDUCTION HISTIDINE KINASE C"/>
    <property type="match status" value="1"/>
</dbReference>
<comment type="caution">
    <text evidence="6">The sequence shown here is derived from an EMBL/GenBank/DDBJ whole genome shotgun (WGS) entry which is preliminary data.</text>
</comment>
<proteinExistence type="predicted"/>
<dbReference type="InterPro" id="IPR005467">
    <property type="entry name" value="His_kinase_dom"/>
</dbReference>
<evidence type="ECO:0000313" key="7">
    <source>
        <dbReference type="Proteomes" id="UP000708576"/>
    </source>
</evidence>
<dbReference type="Proteomes" id="UP000708576">
    <property type="component" value="Unassembled WGS sequence"/>
</dbReference>
<keyword evidence="6" id="KW-0418">Kinase</keyword>
<keyword evidence="4" id="KW-0812">Transmembrane</keyword>
<dbReference type="CDD" id="cd00075">
    <property type="entry name" value="HATPase"/>
    <property type="match status" value="1"/>
</dbReference>
<dbReference type="InterPro" id="IPR036890">
    <property type="entry name" value="HATPase_C_sf"/>
</dbReference>
<keyword evidence="4" id="KW-1133">Transmembrane helix</keyword>
<gene>
    <name evidence="6" type="ORF">KEM10_13135</name>
</gene>
<comment type="catalytic activity">
    <reaction evidence="1">
        <text>ATP + protein L-histidine = ADP + protein N-phospho-L-histidine.</text>
        <dbReference type="EC" id="2.7.13.3"/>
    </reaction>
</comment>
<dbReference type="InterPro" id="IPR036097">
    <property type="entry name" value="HisK_dim/P_sf"/>
</dbReference>